<protein>
    <submittedName>
        <fullName evidence="3">Uncharacterized protein</fullName>
    </submittedName>
</protein>
<dbReference type="InterPro" id="IPR025066">
    <property type="entry name" value="CCDC174-like"/>
</dbReference>
<feature type="region of interest" description="Disordered" evidence="2">
    <location>
        <begin position="30"/>
        <end position="86"/>
    </location>
</feature>
<dbReference type="PANTHER" id="PTHR15885">
    <property type="entry name" value="COILED-COIL DOMAIN-CONTAINING PROTEIN 174"/>
    <property type="match status" value="1"/>
</dbReference>
<keyword evidence="4" id="KW-1185">Reference proteome</keyword>
<feature type="compositionally biased region" description="Basic and acidic residues" evidence="2">
    <location>
        <begin position="117"/>
        <end position="130"/>
    </location>
</feature>
<organism evidence="3 4">
    <name type="scientific">Vanrija albida</name>
    <dbReference type="NCBI Taxonomy" id="181172"/>
    <lineage>
        <taxon>Eukaryota</taxon>
        <taxon>Fungi</taxon>
        <taxon>Dikarya</taxon>
        <taxon>Basidiomycota</taxon>
        <taxon>Agaricomycotina</taxon>
        <taxon>Tremellomycetes</taxon>
        <taxon>Trichosporonales</taxon>
        <taxon>Trichosporonaceae</taxon>
        <taxon>Vanrija</taxon>
    </lineage>
</organism>
<feature type="compositionally biased region" description="Basic and acidic residues" evidence="2">
    <location>
        <begin position="142"/>
        <end position="152"/>
    </location>
</feature>
<dbReference type="GeneID" id="95989195"/>
<dbReference type="Pfam" id="PF13300">
    <property type="entry name" value="DUF4078"/>
    <property type="match status" value="1"/>
</dbReference>
<feature type="region of interest" description="Disordered" evidence="2">
    <location>
        <begin position="281"/>
        <end position="310"/>
    </location>
</feature>
<evidence type="ECO:0000256" key="1">
    <source>
        <dbReference type="ARBA" id="ARBA00023054"/>
    </source>
</evidence>
<feature type="compositionally biased region" description="Basic and acidic residues" evidence="2">
    <location>
        <begin position="164"/>
        <end position="183"/>
    </location>
</feature>
<accession>A0ABR3PVJ7</accession>
<dbReference type="RefSeq" id="XP_069206397.1">
    <property type="nucleotide sequence ID" value="XM_069356556.1"/>
</dbReference>
<gene>
    <name evidence="3" type="ORF">Q8F55_008152</name>
</gene>
<dbReference type="Proteomes" id="UP001565368">
    <property type="component" value="Unassembled WGS sequence"/>
</dbReference>
<reference evidence="3 4" key="1">
    <citation type="submission" date="2023-08" db="EMBL/GenBank/DDBJ databases">
        <title>Annotated Genome Sequence of Vanrija albida AlHP1.</title>
        <authorList>
            <person name="Herzog R."/>
        </authorList>
    </citation>
    <scope>NUCLEOTIDE SEQUENCE [LARGE SCALE GENOMIC DNA]</scope>
    <source>
        <strain evidence="3 4">AlHP1</strain>
    </source>
</reference>
<comment type="caution">
    <text evidence="3">The sequence shown here is derived from an EMBL/GenBank/DDBJ whole genome shotgun (WGS) entry which is preliminary data.</text>
</comment>
<dbReference type="EMBL" id="JBBXJM010000006">
    <property type="protein sequence ID" value="KAL1406453.1"/>
    <property type="molecule type" value="Genomic_DNA"/>
</dbReference>
<feature type="compositionally biased region" description="Basic and acidic residues" evidence="2">
    <location>
        <begin position="281"/>
        <end position="291"/>
    </location>
</feature>
<evidence type="ECO:0000313" key="3">
    <source>
        <dbReference type="EMBL" id="KAL1406453.1"/>
    </source>
</evidence>
<evidence type="ECO:0000256" key="2">
    <source>
        <dbReference type="SAM" id="MobiDB-lite"/>
    </source>
</evidence>
<dbReference type="PANTHER" id="PTHR15885:SF1">
    <property type="entry name" value="COILED-COIL DOMAIN-CONTAINING PROTEIN 174"/>
    <property type="match status" value="1"/>
</dbReference>
<proteinExistence type="predicted"/>
<sequence>MPPTPAANISQASLLELKAITAEHADKFAKEGKGAVRGAPRPKVLDKDPFLRPSPGLVKRLAREARNDAKQRHFDASGPSDEQRRAILEAKARKYDQLARGDLSGLSERELAEATIDFDRKREEEWSDHSSDEDESAAPARARWDDEGKFDTLGDLETVEYVDEMGRTRTGTRREAREAEREKARGKRRREEEDEEDEPGPRFDLGSYAEVQQSQVIHGDQAYFPVYQPDPDAIKQKYLDAERAARNEHYDASKEVRVRGAGAYQFSLDDEKRKAQMAELKAERGETERARAAAAGRAGSAAKEEQKRRIAERRRVVEAKRASLLGAPEVARLRKEKAEREADTFLHDFETELRSPEKA</sequence>
<evidence type="ECO:0000313" key="4">
    <source>
        <dbReference type="Proteomes" id="UP001565368"/>
    </source>
</evidence>
<feature type="compositionally biased region" description="Basic and acidic residues" evidence="2">
    <location>
        <begin position="61"/>
        <end position="86"/>
    </location>
</feature>
<feature type="region of interest" description="Disordered" evidence="2">
    <location>
        <begin position="117"/>
        <end position="207"/>
    </location>
</feature>
<feature type="compositionally biased region" description="Low complexity" evidence="2">
    <location>
        <begin position="292"/>
        <end position="301"/>
    </location>
</feature>
<name>A0ABR3PVJ7_9TREE</name>
<keyword evidence="1" id="KW-0175">Coiled coil</keyword>